<dbReference type="InterPro" id="IPR029061">
    <property type="entry name" value="THDP-binding"/>
</dbReference>
<dbReference type="CDD" id="cd00568">
    <property type="entry name" value="TPP_enzymes"/>
    <property type="match status" value="1"/>
</dbReference>
<dbReference type="Gene3D" id="3.40.50.970">
    <property type="match status" value="1"/>
</dbReference>
<evidence type="ECO:0000259" key="2">
    <source>
        <dbReference type="Pfam" id="PF02775"/>
    </source>
</evidence>
<dbReference type="GO" id="GO:0005948">
    <property type="term" value="C:acetolactate synthase complex"/>
    <property type="evidence" value="ECO:0007669"/>
    <property type="project" value="TreeGrafter"/>
</dbReference>
<dbReference type="Gene3D" id="3.40.50.1220">
    <property type="entry name" value="TPP-binding domain"/>
    <property type="match status" value="1"/>
</dbReference>
<evidence type="ECO:0000256" key="1">
    <source>
        <dbReference type="ARBA" id="ARBA00007812"/>
    </source>
</evidence>
<name>A0A7X9FQ27_9DELT</name>
<dbReference type="GO" id="GO:0009099">
    <property type="term" value="P:L-valine biosynthetic process"/>
    <property type="evidence" value="ECO:0007669"/>
    <property type="project" value="TreeGrafter"/>
</dbReference>
<evidence type="ECO:0000313" key="3">
    <source>
        <dbReference type="EMBL" id="NMC61811.1"/>
    </source>
</evidence>
<dbReference type="GO" id="GO:0009097">
    <property type="term" value="P:isoleucine biosynthetic process"/>
    <property type="evidence" value="ECO:0007669"/>
    <property type="project" value="TreeGrafter"/>
</dbReference>
<protein>
    <submittedName>
        <fullName evidence="3">Thiamine pyrophosphate-binding protein</fullName>
    </submittedName>
</protein>
<accession>A0A7X9FQ27</accession>
<dbReference type="EMBL" id="JAAZON010000054">
    <property type="protein sequence ID" value="NMC61811.1"/>
    <property type="molecule type" value="Genomic_DNA"/>
</dbReference>
<dbReference type="GO" id="GO:0030976">
    <property type="term" value="F:thiamine pyrophosphate binding"/>
    <property type="evidence" value="ECO:0007669"/>
    <property type="project" value="InterPro"/>
</dbReference>
<organism evidence="3 4">
    <name type="scientific">SAR324 cluster bacterium</name>
    <dbReference type="NCBI Taxonomy" id="2024889"/>
    <lineage>
        <taxon>Bacteria</taxon>
        <taxon>Deltaproteobacteria</taxon>
        <taxon>SAR324 cluster</taxon>
    </lineage>
</organism>
<dbReference type="Pfam" id="PF02775">
    <property type="entry name" value="TPP_enzyme_C"/>
    <property type="match status" value="1"/>
</dbReference>
<dbReference type="SUPFAM" id="SSF52518">
    <property type="entry name" value="Thiamin diphosphate-binding fold (THDP-binding)"/>
    <property type="match status" value="1"/>
</dbReference>
<dbReference type="SUPFAM" id="SSF52467">
    <property type="entry name" value="DHS-like NAD/FAD-binding domain"/>
    <property type="match status" value="1"/>
</dbReference>
<reference evidence="3 4" key="1">
    <citation type="journal article" date="2020" name="Biotechnol. Biofuels">
        <title>New insights from the biogas microbiome by comprehensive genome-resolved metagenomics of nearly 1600 species originating from multiple anaerobic digesters.</title>
        <authorList>
            <person name="Campanaro S."/>
            <person name="Treu L."/>
            <person name="Rodriguez-R L.M."/>
            <person name="Kovalovszki A."/>
            <person name="Ziels R.M."/>
            <person name="Maus I."/>
            <person name="Zhu X."/>
            <person name="Kougias P.G."/>
            <person name="Basile A."/>
            <person name="Luo G."/>
            <person name="Schluter A."/>
            <person name="Konstantinidis K.T."/>
            <person name="Angelidaki I."/>
        </authorList>
    </citation>
    <scope>NUCLEOTIDE SEQUENCE [LARGE SCALE GENOMIC DNA]</scope>
    <source>
        <strain evidence="3">AS27yjCOA_65</strain>
    </source>
</reference>
<gene>
    <name evidence="3" type="ORF">GYA55_01445</name>
</gene>
<evidence type="ECO:0000313" key="4">
    <source>
        <dbReference type="Proteomes" id="UP000524246"/>
    </source>
</evidence>
<comment type="caution">
    <text evidence="3">The sequence shown here is derived from an EMBL/GenBank/DDBJ whole genome shotgun (WGS) entry which is preliminary data.</text>
</comment>
<dbReference type="GO" id="GO:0003984">
    <property type="term" value="F:acetolactate synthase activity"/>
    <property type="evidence" value="ECO:0007669"/>
    <property type="project" value="TreeGrafter"/>
</dbReference>
<feature type="non-terminal residue" evidence="3">
    <location>
        <position position="1"/>
    </location>
</feature>
<dbReference type="PANTHER" id="PTHR18968">
    <property type="entry name" value="THIAMINE PYROPHOSPHATE ENZYMES"/>
    <property type="match status" value="1"/>
</dbReference>
<dbReference type="InterPro" id="IPR011766">
    <property type="entry name" value="TPP_enzyme_TPP-bd"/>
</dbReference>
<dbReference type="GO" id="GO:0050660">
    <property type="term" value="F:flavin adenine dinucleotide binding"/>
    <property type="evidence" value="ECO:0007669"/>
    <property type="project" value="TreeGrafter"/>
</dbReference>
<dbReference type="AlphaFoldDB" id="A0A7X9FQ27"/>
<dbReference type="Proteomes" id="UP000524246">
    <property type="component" value="Unassembled WGS sequence"/>
</dbReference>
<sequence length="322" mass="35771">DCIIGFALGLNTSKTGFNFSGFAPKAKKILVDIDEGQLHAQPVKPDIGIHADVRIFLQALLRKIKAEGLKFNPSPRWLEACASLKERYPIITEDYFRDTDHVNSYVFMDRLSDQALARDIVVAGNGIDAASYWQAFKVKRGQRCMINGNWGSMGWDLPAAVGACIGSNRRTICVTGDGSSQWNVQELLTIKHYNLPIKIFILNNQGYTNIRMTQSAFFGRFVGADKASGVSNPDFSYLASAYGLRYSSIQNNAELEKGIKGVLADDVATLCEVNISVEQGISPKASSFKRDDGVLESRPLEDMSPFLPRQEIWDNMHIFDED</sequence>
<proteinExistence type="inferred from homology"/>
<dbReference type="InterPro" id="IPR045229">
    <property type="entry name" value="TPP_enz"/>
</dbReference>
<feature type="domain" description="Thiamine pyrophosphate enzyme TPP-binding" evidence="2">
    <location>
        <begin position="133"/>
        <end position="273"/>
    </location>
</feature>
<comment type="similarity">
    <text evidence="1">Belongs to the TPP enzyme family.</text>
</comment>
<dbReference type="PANTHER" id="PTHR18968:SF13">
    <property type="entry name" value="ACETOLACTATE SYNTHASE CATALYTIC SUBUNIT, MITOCHONDRIAL"/>
    <property type="match status" value="1"/>
</dbReference>
<dbReference type="InterPro" id="IPR029035">
    <property type="entry name" value="DHS-like_NAD/FAD-binding_dom"/>
</dbReference>